<dbReference type="Gene3D" id="2.20.110.10">
    <property type="entry name" value="Histone H3 K4-specific methyltransferase SET7/9 N-terminal domain"/>
    <property type="match status" value="1"/>
</dbReference>
<dbReference type="AlphaFoldDB" id="I7MGS1"/>
<dbReference type="Pfam" id="PF02493">
    <property type="entry name" value="MORN"/>
    <property type="match status" value="3"/>
</dbReference>
<dbReference type="PANTHER" id="PTHR23084:SF179">
    <property type="entry name" value="OS10G0565000 PROTEIN"/>
    <property type="match status" value="1"/>
</dbReference>
<organism evidence="2 3">
    <name type="scientific">Tetrahymena thermophila (strain SB210)</name>
    <dbReference type="NCBI Taxonomy" id="312017"/>
    <lineage>
        <taxon>Eukaryota</taxon>
        <taxon>Sar</taxon>
        <taxon>Alveolata</taxon>
        <taxon>Ciliophora</taxon>
        <taxon>Intramacronucleata</taxon>
        <taxon>Oligohymenophorea</taxon>
        <taxon>Hymenostomatida</taxon>
        <taxon>Tetrahymenina</taxon>
        <taxon>Tetrahymenidae</taxon>
        <taxon>Tetrahymena</taxon>
    </lineage>
</organism>
<dbReference type="GeneID" id="7838173"/>
<dbReference type="KEGG" id="tet:TTHERM_00499480"/>
<dbReference type="InParanoid" id="I7MGS1"/>
<dbReference type="SMART" id="SM00698">
    <property type="entry name" value="MORN"/>
    <property type="match status" value="3"/>
</dbReference>
<dbReference type="OrthoDB" id="288925at2759"/>
<dbReference type="PANTHER" id="PTHR23084">
    <property type="entry name" value="PHOSPHATIDYLINOSITOL-4-PHOSPHATE 5-KINASE RELATED"/>
    <property type="match status" value="1"/>
</dbReference>
<accession>I7MGS1</accession>
<gene>
    <name evidence="2" type="ORF">TTHERM_00499480</name>
</gene>
<dbReference type="SUPFAM" id="SSF82185">
    <property type="entry name" value="Histone H3 K4-specific methyltransferase SET7/9 N-terminal domain"/>
    <property type="match status" value="1"/>
</dbReference>
<proteinExistence type="predicted"/>
<name>I7MGS1_TETTS</name>
<reference evidence="3" key="1">
    <citation type="journal article" date="2006" name="PLoS Biol.">
        <title>Macronuclear genome sequence of the ciliate Tetrahymena thermophila, a model eukaryote.</title>
        <authorList>
            <person name="Eisen J.A."/>
            <person name="Coyne R.S."/>
            <person name="Wu M."/>
            <person name="Wu D."/>
            <person name="Thiagarajan M."/>
            <person name="Wortman J.R."/>
            <person name="Badger J.H."/>
            <person name="Ren Q."/>
            <person name="Amedeo P."/>
            <person name="Jones K.M."/>
            <person name="Tallon L.J."/>
            <person name="Delcher A.L."/>
            <person name="Salzberg S.L."/>
            <person name="Silva J.C."/>
            <person name="Haas B.J."/>
            <person name="Majoros W.H."/>
            <person name="Farzad M."/>
            <person name="Carlton J.M."/>
            <person name="Smith R.K. Jr."/>
            <person name="Garg J."/>
            <person name="Pearlman R.E."/>
            <person name="Karrer K.M."/>
            <person name="Sun L."/>
            <person name="Manning G."/>
            <person name="Elde N.C."/>
            <person name="Turkewitz A.P."/>
            <person name="Asai D.J."/>
            <person name="Wilkes D.E."/>
            <person name="Wang Y."/>
            <person name="Cai H."/>
            <person name="Collins K."/>
            <person name="Stewart B.A."/>
            <person name="Lee S.R."/>
            <person name="Wilamowska K."/>
            <person name="Weinberg Z."/>
            <person name="Ruzzo W.L."/>
            <person name="Wloga D."/>
            <person name="Gaertig J."/>
            <person name="Frankel J."/>
            <person name="Tsao C.-C."/>
            <person name="Gorovsky M.A."/>
            <person name="Keeling P.J."/>
            <person name="Waller R.F."/>
            <person name="Patron N.J."/>
            <person name="Cherry J.M."/>
            <person name="Stover N.A."/>
            <person name="Krieger C.J."/>
            <person name="del Toro C."/>
            <person name="Ryder H.F."/>
            <person name="Williamson S.C."/>
            <person name="Barbeau R.A."/>
            <person name="Hamilton E.P."/>
            <person name="Orias E."/>
        </authorList>
    </citation>
    <scope>NUCLEOTIDE SEQUENCE [LARGE SCALE GENOMIC DNA]</scope>
    <source>
        <strain evidence="3">SB210</strain>
    </source>
</reference>
<keyword evidence="1" id="KW-0677">Repeat</keyword>
<evidence type="ECO:0000313" key="3">
    <source>
        <dbReference type="Proteomes" id="UP000009168"/>
    </source>
</evidence>
<dbReference type="RefSeq" id="XP_001022206.2">
    <property type="nucleotide sequence ID" value="XM_001022206.2"/>
</dbReference>
<protein>
    <submittedName>
        <fullName evidence="2">MORN motif protein</fullName>
    </submittedName>
</protein>
<dbReference type="EMBL" id="GG662548">
    <property type="protein sequence ID" value="EAS01961.2"/>
    <property type="molecule type" value="Genomic_DNA"/>
</dbReference>
<dbReference type="InterPro" id="IPR003409">
    <property type="entry name" value="MORN"/>
</dbReference>
<dbReference type="Proteomes" id="UP000009168">
    <property type="component" value="Unassembled WGS sequence"/>
</dbReference>
<sequence length="102" mass="11879">MRNLRGKIQTFYSKEGLKSKEYKTGIYQGEYKNQKGNLREGKGVFYWYGGQIYIGQWQNDQIEGYGRVYFPYGGQFIGFFKQNKACGIGIMTLRNQKIYAGN</sequence>
<evidence type="ECO:0000313" key="2">
    <source>
        <dbReference type="EMBL" id="EAS01961.2"/>
    </source>
</evidence>
<keyword evidence="3" id="KW-1185">Reference proteome</keyword>
<evidence type="ECO:0000256" key="1">
    <source>
        <dbReference type="ARBA" id="ARBA00022737"/>
    </source>
</evidence>